<evidence type="ECO:0000259" key="2">
    <source>
        <dbReference type="Pfam" id="PF00582"/>
    </source>
</evidence>
<feature type="domain" description="UspA" evidence="2">
    <location>
        <begin position="1"/>
        <end position="139"/>
    </location>
</feature>
<dbReference type="PANTHER" id="PTHR46268">
    <property type="entry name" value="STRESS RESPONSE PROTEIN NHAX"/>
    <property type="match status" value="1"/>
</dbReference>
<dbReference type="OrthoDB" id="3217301at2"/>
<accession>A0A2L1GL25</accession>
<dbReference type="Pfam" id="PF00582">
    <property type="entry name" value="Usp"/>
    <property type="match status" value="1"/>
</dbReference>
<dbReference type="RefSeq" id="WP_104935688.1">
    <property type="nucleotide sequence ID" value="NZ_CP021255.1"/>
</dbReference>
<proteinExistence type="inferred from homology"/>
<evidence type="ECO:0000313" key="3">
    <source>
        <dbReference type="EMBL" id="AVD70373.1"/>
    </source>
</evidence>
<protein>
    <submittedName>
        <fullName evidence="3">Universal stress protein</fullName>
    </submittedName>
</protein>
<evidence type="ECO:0000256" key="1">
    <source>
        <dbReference type="ARBA" id="ARBA00008791"/>
    </source>
</evidence>
<dbReference type="Gene3D" id="3.40.50.620">
    <property type="entry name" value="HUPs"/>
    <property type="match status" value="1"/>
</dbReference>
<evidence type="ECO:0000313" key="4">
    <source>
        <dbReference type="Proteomes" id="UP000239867"/>
    </source>
</evidence>
<dbReference type="InterPro" id="IPR006015">
    <property type="entry name" value="Universal_stress_UspA"/>
</dbReference>
<dbReference type="PANTHER" id="PTHR46268:SF6">
    <property type="entry name" value="UNIVERSAL STRESS PROTEIN UP12"/>
    <property type="match status" value="1"/>
</dbReference>
<dbReference type="SUPFAM" id="SSF52402">
    <property type="entry name" value="Adenine nucleotide alpha hydrolases-like"/>
    <property type="match status" value="1"/>
</dbReference>
<dbReference type="InterPro" id="IPR006016">
    <property type="entry name" value="UspA"/>
</dbReference>
<dbReference type="Proteomes" id="UP000239867">
    <property type="component" value="Chromosome"/>
</dbReference>
<gene>
    <name evidence="3" type="ORF">CAY53_01790</name>
</gene>
<dbReference type="AlphaFoldDB" id="A0A2L1GL25"/>
<dbReference type="EMBL" id="CP021255">
    <property type="protein sequence ID" value="AVD70373.1"/>
    <property type="molecule type" value="Genomic_DNA"/>
</dbReference>
<keyword evidence="4" id="KW-1185">Reference proteome</keyword>
<organism evidence="3 4">
    <name type="scientific">Desulfobulbus oralis</name>
    <dbReference type="NCBI Taxonomy" id="1986146"/>
    <lineage>
        <taxon>Bacteria</taxon>
        <taxon>Pseudomonadati</taxon>
        <taxon>Thermodesulfobacteriota</taxon>
        <taxon>Desulfobulbia</taxon>
        <taxon>Desulfobulbales</taxon>
        <taxon>Desulfobulbaceae</taxon>
        <taxon>Desulfobulbus</taxon>
    </lineage>
</organism>
<dbReference type="CDD" id="cd00293">
    <property type="entry name" value="USP-like"/>
    <property type="match status" value="1"/>
</dbReference>
<reference evidence="3 4" key="1">
    <citation type="journal article" date="2018" name="MBio">
        <title>Insights into the evolution of host association through the isolation and characterization of a novel human periodontal pathobiont, Desulfobulbus oralis.</title>
        <authorList>
            <person name="Cross K.L."/>
            <person name="Chirania P."/>
            <person name="Xiong W."/>
            <person name="Beall C.J."/>
            <person name="Elkins J.G."/>
            <person name="Giannone R.J."/>
            <person name="Griffen A.L."/>
            <person name="Guss A.M."/>
            <person name="Hettich R.L."/>
            <person name="Joshi S.S."/>
            <person name="Mokrzan E.M."/>
            <person name="Martin R.K."/>
            <person name="Zhulin I.B."/>
            <person name="Leys E.J."/>
            <person name="Podar M."/>
        </authorList>
    </citation>
    <scope>NUCLEOTIDE SEQUENCE [LARGE SCALE GENOMIC DNA]</scope>
    <source>
        <strain evidence="3 4">ORNL</strain>
    </source>
</reference>
<name>A0A2L1GL25_9BACT</name>
<dbReference type="PRINTS" id="PR01438">
    <property type="entry name" value="UNVRSLSTRESS"/>
</dbReference>
<dbReference type="KEGG" id="deo:CAY53_01790"/>
<dbReference type="InterPro" id="IPR014729">
    <property type="entry name" value="Rossmann-like_a/b/a_fold"/>
</dbReference>
<sequence>MYKKILVPVSMKHSGDRTHKALAHAMGICDGEIVLLHITNPVPSLVGGAARKELVDEETSAGRAALAPLLEKLDEAGIRHHTRIDFGVVATVIVKVAHEEKVDLIVMFTDGRDGLEDMLFGSITERVLRETDIPLLVVRR</sequence>
<comment type="similarity">
    <text evidence="1">Belongs to the universal stress protein A family.</text>
</comment>